<organism evidence="1 2">
    <name type="scientific">Georgenia muralis</name>
    <dbReference type="NCBI Taxonomy" id="154117"/>
    <lineage>
        <taxon>Bacteria</taxon>
        <taxon>Bacillati</taxon>
        <taxon>Actinomycetota</taxon>
        <taxon>Actinomycetes</taxon>
        <taxon>Micrococcales</taxon>
        <taxon>Bogoriellaceae</taxon>
        <taxon>Georgenia</taxon>
    </lineage>
</organism>
<evidence type="ECO:0008006" key="3">
    <source>
        <dbReference type="Google" id="ProtNLM"/>
    </source>
</evidence>
<dbReference type="OrthoDB" id="3837807at2"/>
<evidence type="ECO:0000313" key="2">
    <source>
        <dbReference type="Proteomes" id="UP000280726"/>
    </source>
</evidence>
<name>A0A3N4Z2V4_9MICO</name>
<dbReference type="EMBL" id="RKRA01000001">
    <property type="protein sequence ID" value="RPF26843.1"/>
    <property type="molecule type" value="Genomic_DNA"/>
</dbReference>
<reference evidence="1 2" key="1">
    <citation type="submission" date="2018-11" db="EMBL/GenBank/DDBJ databases">
        <title>Sequencing the genomes of 1000 actinobacteria strains.</title>
        <authorList>
            <person name="Klenk H.-P."/>
        </authorList>
    </citation>
    <scope>NUCLEOTIDE SEQUENCE [LARGE SCALE GENOMIC DNA]</scope>
    <source>
        <strain evidence="1 2">DSM 14418</strain>
    </source>
</reference>
<dbReference type="RefSeq" id="WP_123915977.1">
    <property type="nucleotide sequence ID" value="NZ_RKRA01000001.1"/>
</dbReference>
<gene>
    <name evidence="1" type="ORF">EDD32_1301</name>
</gene>
<keyword evidence="2" id="KW-1185">Reference proteome</keyword>
<dbReference type="InterPro" id="IPR023393">
    <property type="entry name" value="START-like_dom_sf"/>
</dbReference>
<accession>A0A3N4Z2V4</accession>
<dbReference type="Gene3D" id="3.30.530.20">
    <property type="match status" value="1"/>
</dbReference>
<dbReference type="SUPFAM" id="SSF55961">
    <property type="entry name" value="Bet v1-like"/>
    <property type="match status" value="1"/>
</dbReference>
<dbReference type="Proteomes" id="UP000280726">
    <property type="component" value="Unassembled WGS sequence"/>
</dbReference>
<proteinExistence type="predicted"/>
<sequence length="190" mass="20890">MGIRGQEQQVGDERLEAATGRSRAAWYTLLDDAGAREWDHARIARWLGGEHDVDAWWAQSVTVGYEQARGLRLPGQSSLGHFEAGVTRTLHATAEQVWPYLGEEDLRSDWLDVDWPLVGATEPRSLRLRGDDGSRVSVLLQAVPPGRDGRAKVRVAVQHTRLPGADAVAETKEFWRACLDRLAAAVGSGS</sequence>
<dbReference type="AlphaFoldDB" id="A0A3N4Z2V4"/>
<evidence type="ECO:0000313" key="1">
    <source>
        <dbReference type="EMBL" id="RPF26843.1"/>
    </source>
</evidence>
<comment type="caution">
    <text evidence="1">The sequence shown here is derived from an EMBL/GenBank/DDBJ whole genome shotgun (WGS) entry which is preliminary data.</text>
</comment>
<protein>
    <recommendedName>
        <fullName evidence="3">Activator of Hsp90 ATPase-like protein</fullName>
    </recommendedName>
</protein>